<dbReference type="RefSeq" id="WP_016573978.1">
    <property type="nucleotide sequence ID" value="NZ_BHXC01000006.1"/>
</dbReference>
<accession>A0A401QVQ4</accession>
<comment type="caution">
    <text evidence="3">The sequence shown here is derived from an EMBL/GenBank/DDBJ whole genome shotgun (WGS) entry which is preliminary data.</text>
</comment>
<evidence type="ECO:0000313" key="3">
    <source>
        <dbReference type="EMBL" id="GCB89491.1"/>
    </source>
</evidence>
<dbReference type="PANTHER" id="PTHR43798">
    <property type="entry name" value="MONOACYLGLYCEROL LIPASE"/>
    <property type="match status" value="1"/>
</dbReference>
<gene>
    <name evidence="3" type="ORF">SALB_02166</name>
</gene>
<evidence type="ECO:0000259" key="2">
    <source>
        <dbReference type="Pfam" id="PF12697"/>
    </source>
</evidence>
<organism evidence="3 4">
    <name type="scientific">Streptomyces noursei</name>
    <name type="common">Streptomyces albulus</name>
    <dbReference type="NCBI Taxonomy" id="1971"/>
    <lineage>
        <taxon>Bacteria</taxon>
        <taxon>Bacillati</taxon>
        <taxon>Actinomycetota</taxon>
        <taxon>Actinomycetes</taxon>
        <taxon>Kitasatosporales</taxon>
        <taxon>Streptomycetaceae</taxon>
        <taxon>Streptomyces</taxon>
    </lineage>
</organism>
<evidence type="ECO:0000256" key="1">
    <source>
        <dbReference type="ARBA" id="ARBA00022801"/>
    </source>
</evidence>
<dbReference type="GO" id="GO:0016787">
    <property type="term" value="F:hydrolase activity"/>
    <property type="evidence" value="ECO:0007669"/>
    <property type="project" value="UniProtKB-KW"/>
</dbReference>
<dbReference type="Pfam" id="PF12697">
    <property type="entry name" value="Abhydrolase_6"/>
    <property type="match status" value="1"/>
</dbReference>
<dbReference type="InterPro" id="IPR050266">
    <property type="entry name" value="AB_hydrolase_sf"/>
</dbReference>
<name>A0A401QVQ4_STRNR</name>
<dbReference type="SUPFAM" id="SSF53474">
    <property type="entry name" value="alpha/beta-Hydrolases"/>
    <property type="match status" value="1"/>
</dbReference>
<dbReference type="InterPro" id="IPR029058">
    <property type="entry name" value="AB_hydrolase_fold"/>
</dbReference>
<dbReference type="Gene3D" id="3.40.50.1820">
    <property type="entry name" value="alpha/beta hydrolase"/>
    <property type="match status" value="1"/>
</dbReference>
<dbReference type="PANTHER" id="PTHR43798:SF31">
    <property type="entry name" value="AB HYDROLASE SUPERFAMILY PROTEIN YCLE"/>
    <property type="match status" value="1"/>
</dbReference>
<dbReference type="EMBL" id="BHXC01000006">
    <property type="protein sequence ID" value="GCB89491.1"/>
    <property type="molecule type" value="Genomic_DNA"/>
</dbReference>
<evidence type="ECO:0000313" key="4">
    <source>
        <dbReference type="Proteomes" id="UP000288351"/>
    </source>
</evidence>
<dbReference type="AlphaFoldDB" id="A0A401QVQ4"/>
<reference evidence="3 4" key="1">
    <citation type="journal article" date="2019" name="Microbiol. Resour. Announc.">
        <title>Draft Genome Sequence of the Most Traditional epsilon-Poly-l-Lysine Producer, Streptomyces albulus NBRC14147.</title>
        <authorList>
            <person name="Yamanaka K."/>
            <person name="Hamano Y."/>
        </authorList>
    </citation>
    <scope>NUCLEOTIDE SEQUENCE [LARGE SCALE GENOMIC DNA]</scope>
    <source>
        <strain evidence="3 4">NBRC 14147</strain>
    </source>
</reference>
<proteinExistence type="predicted"/>
<dbReference type="GO" id="GO:0016020">
    <property type="term" value="C:membrane"/>
    <property type="evidence" value="ECO:0007669"/>
    <property type="project" value="TreeGrafter"/>
</dbReference>
<sequence>MPQLDVNDTTLYYEDEGTGPALLLLHGWGTSARTWGAQLADLTRDHRVVTVDWRGCGRSARPLRGNTTAGVVSDLVALIGALRLDRPVVVGSSIGATFATELGVRRPELTSGVIAVDGPAYWPSTGMPLAELTDGLRRDRAGTLAAWVPHWYAPGTSPALVDWTVRQILDSGVHIDEHFAAAAAYDPRPVLPALRVPIHYLHGALDTEIPLEVPRGCAALTPGAGLSVIAGAGHMPQQERPAEFNAALRAALARMVPAARATA</sequence>
<feature type="domain" description="AB hydrolase-1" evidence="2">
    <location>
        <begin position="22"/>
        <end position="247"/>
    </location>
</feature>
<keyword evidence="1 3" id="KW-0378">Hydrolase</keyword>
<protein>
    <submittedName>
        <fullName evidence="3">Alpha/beta hydrolase</fullName>
    </submittedName>
</protein>
<dbReference type="Proteomes" id="UP000288351">
    <property type="component" value="Unassembled WGS sequence"/>
</dbReference>
<dbReference type="InterPro" id="IPR000073">
    <property type="entry name" value="AB_hydrolase_1"/>
</dbReference>